<keyword evidence="2" id="KW-1185">Reference proteome</keyword>
<dbReference type="EMBL" id="JAAOIW010000007">
    <property type="protein sequence ID" value="NHN31981.1"/>
    <property type="molecule type" value="Genomic_DNA"/>
</dbReference>
<name>A0ABX0J9K2_9BACL</name>
<gene>
    <name evidence="1" type="ORF">G9U52_19275</name>
</gene>
<proteinExistence type="predicted"/>
<dbReference type="Proteomes" id="UP001165962">
    <property type="component" value="Unassembled WGS sequence"/>
</dbReference>
<sequence>MRLRVLGALPSLRTRLAVDVVPVEGLRVLGTLPSLRDTLDCGALALSADCGALGGRIVPAGLAGLVFGAWLRPRAGQASASCKWRLA</sequence>
<evidence type="ECO:0000313" key="2">
    <source>
        <dbReference type="Proteomes" id="UP001165962"/>
    </source>
</evidence>
<organism evidence="1 2">
    <name type="scientific">Paenibacillus agricola</name>
    <dbReference type="NCBI Taxonomy" id="2716264"/>
    <lineage>
        <taxon>Bacteria</taxon>
        <taxon>Bacillati</taxon>
        <taxon>Bacillota</taxon>
        <taxon>Bacilli</taxon>
        <taxon>Bacillales</taxon>
        <taxon>Paenibacillaceae</taxon>
        <taxon>Paenibacillus</taxon>
    </lineage>
</organism>
<reference evidence="1" key="1">
    <citation type="submission" date="2020-03" db="EMBL/GenBank/DDBJ databases">
        <title>Draft sequencing of Paenibacilllus sp. S3N08.</title>
        <authorList>
            <person name="Kim D.-U."/>
        </authorList>
    </citation>
    <scope>NUCLEOTIDE SEQUENCE</scope>
    <source>
        <strain evidence="1">S3N08</strain>
    </source>
</reference>
<evidence type="ECO:0000313" key="1">
    <source>
        <dbReference type="EMBL" id="NHN31981.1"/>
    </source>
</evidence>
<comment type="caution">
    <text evidence="1">The sequence shown here is derived from an EMBL/GenBank/DDBJ whole genome shotgun (WGS) entry which is preliminary data.</text>
</comment>
<protein>
    <submittedName>
        <fullName evidence="1">Uncharacterized protein</fullName>
    </submittedName>
</protein>
<accession>A0ABX0J9K2</accession>